<dbReference type="InterPro" id="IPR027417">
    <property type="entry name" value="P-loop_NTPase"/>
</dbReference>
<protein>
    <recommendedName>
        <fullName evidence="5">Hflx-type G domain-containing protein</fullName>
    </recommendedName>
</protein>
<dbReference type="InterPro" id="IPR025121">
    <property type="entry name" value="GTPase_HflX_N"/>
</dbReference>
<dbReference type="GO" id="GO:0005737">
    <property type="term" value="C:cytoplasm"/>
    <property type="evidence" value="ECO:0007669"/>
    <property type="project" value="TreeGrafter"/>
</dbReference>
<keyword evidence="7" id="KW-1185">Reference proteome</keyword>
<dbReference type="Gene3D" id="3.40.50.11060">
    <property type="entry name" value="GTPase HflX, N-terminal domain"/>
    <property type="match status" value="1"/>
</dbReference>
<organism evidence="6 7">
    <name type="scientific">Tigriopus californicus</name>
    <name type="common">Marine copepod</name>
    <dbReference type="NCBI Taxonomy" id="6832"/>
    <lineage>
        <taxon>Eukaryota</taxon>
        <taxon>Metazoa</taxon>
        <taxon>Ecdysozoa</taxon>
        <taxon>Arthropoda</taxon>
        <taxon>Crustacea</taxon>
        <taxon>Multicrustacea</taxon>
        <taxon>Hexanauplia</taxon>
        <taxon>Copepoda</taxon>
        <taxon>Harpacticoida</taxon>
        <taxon>Harpacticidae</taxon>
        <taxon>Tigriopus</taxon>
    </lineage>
</organism>
<evidence type="ECO:0000313" key="7">
    <source>
        <dbReference type="Proteomes" id="UP000318571"/>
    </source>
</evidence>
<name>A0A553N675_TIGCA</name>
<dbReference type="SUPFAM" id="SSF52540">
    <property type="entry name" value="P-loop containing nucleoside triphosphate hydrolases"/>
    <property type="match status" value="1"/>
</dbReference>
<proteinExistence type="predicted"/>
<dbReference type="Proteomes" id="UP000318571">
    <property type="component" value="Chromosome 8"/>
</dbReference>
<dbReference type="Pfam" id="PF01926">
    <property type="entry name" value="MMR_HSR1"/>
    <property type="match status" value="1"/>
</dbReference>
<dbReference type="GO" id="GO:0046872">
    <property type="term" value="F:metal ion binding"/>
    <property type="evidence" value="ECO:0007669"/>
    <property type="project" value="UniProtKB-KW"/>
</dbReference>
<dbReference type="GO" id="GO:0005525">
    <property type="term" value="F:GTP binding"/>
    <property type="evidence" value="ECO:0007669"/>
    <property type="project" value="UniProtKB-KW"/>
</dbReference>
<dbReference type="Gene3D" id="3.40.50.300">
    <property type="entry name" value="P-loop containing nucleotide triphosphate hydrolases"/>
    <property type="match status" value="1"/>
</dbReference>
<evidence type="ECO:0000256" key="2">
    <source>
        <dbReference type="ARBA" id="ARBA00022741"/>
    </source>
</evidence>
<dbReference type="InterPro" id="IPR032305">
    <property type="entry name" value="GTP-bd_M"/>
</dbReference>
<comment type="caution">
    <text evidence="6">The sequence shown here is derived from an EMBL/GenBank/DDBJ whole genome shotgun (WGS) entry which is preliminary data.</text>
</comment>
<accession>A0A553N675</accession>
<dbReference type="GO" id="GO:0043022">
    <property type="term" value="F:ribosome binding"/>
    <property type="evidence" value="ECO:0007669"/>
    <property type="project" value="TreeGrafter"/>
</dbReference>
<dbReference type="InterPro" id="IPR016496">
    <property type="entry name" value="GTPase_HflX"/>
</dbReference>
<dbReference type="PANTHER" id="PTHR10229:SF0">
    <property type="entry name" value="GTP-BINDING PROTEIN 6-RELATED"/>
    <property type="match status" value="1"/>
</dbReference>
<dbReference type="FunFam" id="3.40.50.300:FF:000886">
    <property type="entry name" value="Putative GTP-binding protein 6"/>
    <property type="match status" value="1"/>
</dbReference>
<dbReference type="EMBL" id="VCGU01000459">
    <property type="protein sequence ID" value="TRY60929.1"/>
    <property type="molecule type" value="Genomic_DNA"/>
</dbReference>
<evidence type="ECO:0000256" key="4">
    <source>
        <dbReference type="ARBA" id="ARBA00023134"/>
    </source>
</evidence>
<keyword evidence="1" id="KW-0479">Metal-binding</keyword>
<dbReference type="PROSITE" id="PS51705">
    <property type="entry name" value="G_HFLX"/>
    <property type="match status" value="1"/>
</dbReference>
<dbReference type="InterPro" id="IPR030394">
    <property type="entry name" value="G_HFLX_dom"/>
</dbReference>
<evidence type="ECO:0000259" key="5">
    <source>
        <dbReference type="PROSITE" id="PS51705"/>
    </source>
</evidence>
<dbReference type="STRING" id="6832.A0A553N675"/>
<keyword evidence="4" id="KW-0342">GTP-binding</keyword>
<evidence type="ECO:0000256" key="1">
    <source>
        <dbReference type="ARBA" id="ARBA00022723"/>
    </source>
</evidence>
<sequence length="501" mass="57135">MRFLKLWAQTRILAFRAKAMPIRPLCSDHTPNQIDKLLDWVLDPPNEAGETQAHAQFHREMVDHYLKQATGREHLFVVQPLFYHDPTLHASLNSQGQCKLDETLALVRTLEWQVYGHTLAEQTSALGDNLLSFDNIQRVKTALAKLPAVSAVLVSTYNLSQSQRHVLEEEFGLPVLDRYHLILQIFHRHARTREAKLQVTLSEIPYLKRRLYQDMALENDNKHSKQRMGKLYFEKRVTAMKKREKQIHMALSKVKDQRAVLRRERTKQGRFPSVAVVGYTNSGKTSLIQALTGDNLEPKDKLFATLDVTVHQGQLPNLAPVLFVDTVGFISDIPTQLIASFASTLEDATLADLIIHVRDISHPDTVEQNSNVLKTLQSLDLPESLFRSMIVVGNKVDKVPSDQWLTLNNGGALIPISATQGLGLDFLLGRVQQGIMLATGRRYVRVRCRQGSEEYLWLHKFVTVSETQVDSNDFNYVILKVVMSQREMEQFKSRHRLAHQS</sequence>
<dbReference type="Pfam" id="PF16360">
    <property type="entry name" value="GTP-bdg_M"/>
    <property type="match status" value="1"/>
</dbReference>
<keyword evidence="2" id="KW-0547">Nucleotide-binding</keyword>
<keyword evidence="3" id="KW-0460">Magnesium</keyword>
<reference evidence="6 7" key="1">
    <citation type="journal article" date="2018" name="Nat. Ecol. Evol.">
        <title>Genomic signatures of mitonuclear coevolution across populations of Tigriopus californicus.</title>
        <authorList>
            <person name="Barreto F.S."/>
            <person name="Watson E.T."/>
            <person name="Lima T.G."/>
            <person name="Willett C.S."/>
            <person name="Edmands S."/>
            <person name="Li W."/>
            <person name="Burton R.S."/>
        </authorList>
    </citation>
    <scope>NUCLEOTIDE SEQUENCE [LARGE SCALE GENOMIC DNA]</scope>
    <source>
        <strain evidence="6 7">San Diego</strain>
    </source>
</reference>
<evidence type="ECO:0000256" key="3">
    <source>
        <dbReference type="ARBA" id="ARBA00022842"/>
    </source>
</evidence>
<dbReference type="InterPro" id="IPR006073">
    <property type="entry name" value="GTP-bd"/>
</dbReference>
<dbReference type="Pfam" id="PF13167">
    <property type="entry name" value="GTP-bdg_N"/>
    <property type="match status" value="1"/>
</dbReference>
<dbReference type="NCBIfam" id="TIGR03156">
    <property type="entry name" value="GTP_HflX"/>
    <property type="match status" value="1"/>
</dbReference>
<feature type="domain" description="Hflx-type G" evidence="5">
    <location>
        <begin position="272"/>
        <end position="439"/>
    </location>
</feature>
<dbReference type="OMA" id="IDVANKC"/>
<dbReference type="InterPro" id="IPR042108">
    <property type="entry name" value="GTPase_HflX_N_sf"/>
</dbReference>
<dbReference type="CDD" id="cd01878">
    <property type="entry name" value="HflX"/>
    <property type="match status" value="1"/>
</dbReference>
<dbReference type="PANTHER" id="PTHR10229">
    <property type="entry name" value="GTP-BINDING PROTEIN HFLX"/>
    <property type="match status" value="1"/>
</dbReference>
<gene>
    <name evidence="6" type="ORF">TCAL_02136</name>
</gene>
<evidence type="ECO:0000313" key="6">
    <source>
        <dbReference type="EMBL" id="TRY60929.1"/>
    </source>
</evidence>
<dbReference type="AlphaFoldDB" id="A0A553N675"/>